<sequence length="379" mass="44244">MAESKTIKIHNKSDKPDNIVLRDNRVIEKCIQVENNLPKFMKDYCIYLKGSVSVTTRLAYLEDIQFFCLYLIETKEITVANEIKDITLNEFNQIKARDVNLFLGDYCTRYYKHTDKNTHIYENNNRALARKKSSLSTLFKFLFRNDQLEANITDGFNPIKLPKPQPDAIKRLEIDEVTKMLDAVDTGLGLTDKEKVYWKKTKLRDKAILALFVTYGLRLNELRELNISSFNFSRGEFKIYRKRGKEVLMPINNTCELVVRDYILNERPKSEMLSEDMQDALFLSLQNKQMDPKSIRQLVKKYTSISMDTSRDKGYSPHKLRATAATSLIQNGFSIYDVQNLLDHDNVTTTQLYAAHKKNVKRDIVNNFEWIDDLDDINE</sequence>
<dbReference type="InterPro" id="IPR002104">
    <property type="entry name" value="Integrase_catalytic"/>
</dbReference>
<comment type="similarity">
    <text evidence="1">Belongs to the 'phage' integrase family.</text>
</comment>
<dbReference type="Pfam" id="PF00589">
    <property type="entry name" value="Phage_integrase"/>
    <property type="match status" value="1"/>
</dbReference>
<dbReference type="InterPro" id="IPR011010">
    <property type="entry name" value="DNA_brk_join_enz"/>
</dbReference>
<dbReference type="InterPro" id="IPR050090">
    <property type="entry name" value="Tyrosine_recombinase_XerCD"/>
</dbReference>
<evidence type="ECO:0000259" key="5">
    <source>
        <dbReference type="PROSITE" id="PS51898"/>
    </source>
</evidence>
<dbReference type="PANTHER" id="PTHR30349:SF41">
    <property type="entry name" value="INTEGRASE_RECOMBINASE PROTEIN MJ0367-RELATED"/>
    <property type="match status" value="1"/>
</dbReference>
<dbReference type="Gene3D" id="1.10.443.10">
    <property type="entry name" value="Intergrase catalytic core"/>
    <property type="match status" value="1"/>
</dbReference>
<evidence type="ECO:0000256" key="2">
    <source>
        <dbReference type="ARBA" id="ARBA00023125"/>
    </source>
</evidence>
<reference evidence="7 8" key="1">
    <citation type="submission" date="2023-04" db="EMBL/GenBank/DDBJ databases">
        <title>Bacteria Genome Submission.</title>
        <authorList>
            <person name="Isaac P."/>
        </authorList>
    </citation>
    <scope>NUCLEOTIDE SEQUENCE [LARGE SCALE GENOMIC DNA]</scope>
    <source>
        <strain evidence="7 8">SampleS7P1</strain>
    </source>
</reference>
<dbReference type="Gene3D" id="1.10.150.130">
    <property type="match status" value="1"/>
</dbReference>
<proteinExistence type="inferred from homology"/>
<gene>
    <name evidence="7" type="ORF">QJS64_12460</name>
</gene>
<dbReference type="InterPro" id="IPR013762">
    <property type="entry name" value="Integrase-like_cat_sf"/>
</dbReference>
<keyword evidence="3" id="KW-0233">DNA recombination</keyword>
<dbReference type="EMBL" id="CP124685">
    <property type="protein sequence ID" value="WGX74933.1"/>
    <property type="molecule type" value="Genomic_DNA"/>
</dbReference>
<evidence type="ECO:0000313" key="7">
    <source>
        <dbReference type="EMBL" id="WGX74933.1"/>
    </source>
</evidence>
<dbReference type="InterPro" id="IPR044068">
    <property type="entry name" value="CB"/>
</dbReference>
<evidence type="ECO:0000256" key="1">
    <source>
        <dbReference type="ARBA" id="ARBA00008857"/>
    </source>
</evidence>
<name>A0ABY8R1P5_PARBF</name>
<feature type="domain" description="Tyr recombinase" evidence="5">
    <location>
        <begin position="167"/>
        <end position="366"/>
    </location>
</feature>
<protein>
    <submittedName>
        <fullName evidence="7">Tyrosine-type recombinase/integrase</fullName>
    </submittedName>
</protein>
<organism evidence="7 8">
    <name type="scientific">Paraclostridium bifermentans</name>
    <name type="common">Clostridium bifermentans</name>
    <dbReference type="NCBI Taxonomy" id="1490"/>
    <lineage>
        <taxon>Bacteria</taxon>
        <taxon>Bacillati</taxon>
        <taxon>Bacillota</taxon>
        <taxon>Clostridia</taxon>
        <taxon>Peptostreptococcales</taxon>
        <taxon>Peptostreptococcaceae</taxon>
        <taxon>Paraclostridium</taxon>
    </lineage>
</organism>
<evidence type="ECO:0000313" key="8">
    <source>
        <dbReference type="Proteomes" id="UP001239169"/>
    </source>
</evidence>
<evidence type="ECO:0000256" key="3">
    <source>
        <dbReference type="ARBA" id="ARBA00023172"/>
    </source>
</evidence>
<accession>A0ABY8R1P5</accession>
<evidence type="ECO:0000259" key="6">
    <source>
        <dbReference type="PROSITE" id="PS51900"/>
    </source>
</evidence>
<dbReference type="PROSITE" id="PS51900">
    <property type="entry name" value="CB"/>
    <property type="match status" value="1"/>
</dbReference>
<dbReference type="PANTHER" id="PTHR30349">
    <property type="entry name" value="PHAGE INTEGRASE-RELATED"/>
    <property type="match status" value="1"/>
</dbReference>
<keyword evidence="2 4" id="KW-0238">DNA-binding</keyword>
<keyword evidence="8" id="KW-1185">Reference proteome</keyword>
<feature type="domain" description="Core-binding (CB)" evidence="6">
    <location>
        <begin position="35"/>
        <end position="143"/>
    </location>
</feature>
<dbReference type="PROSITE" id="PS51898">
    <property type="entry name" value="TYR_RECOMBINASE"/>
    <property type="match status" value="1"/>
</dbReference>
<dbReference type="SUPFAM" id="SSF56349">
    <property type="entry name" value="DNA breaking-rejoining enzymes"/>
    <property type="match status" value="1"/>
</dbReference>
<evidence type="ECO:0000256" key="4">
    <source>
        <dbReference type="PROSITE-ProRule" id="PRU01248"/>
    </source>
</evidence>
<dbReference type="InterPro" id="IPR010998">
    <property type="entry name" value="Integrase_recombinase_N"/>
</dbReference>
<dbReference type="Proteomes" id="UP001239169">
    <property type="component" value="Chromosome"/>
</dbReference>